<name>A0A2N9GBT4_FAGSY</name>
<sequence>MSQFINKKFRDEVSLLQRINQEQQMMFLLISACSTQRKGKETYRCTCSPIKAQFGLRARHVHWAVKGHLGLFIASVESVRFRSGPLRPGLALFNLSRSDLPQLRQALLGFNPICSESLKNS</sequence>
<dbReference type="EMBL" id="OIVN01002040">
    <property type="protein sequence ID" value="SPD00056.1"/>
    <property type="molecule type" value="Genomic_DNA"/>
</dbReference>
<dbReference type="AlphaFoldDB" id="A0A2N9GBT4"/>
<accession>A0A2N9GBT4</accession>
<dbReference type="PROSITE" id="PS51257">
    <property type="entry name" value="PROKAR_LIPOPROTEIN"/>
    <property type="match status" value="1"/>
</dbReference>
<organism evidence="1">
    <name type="scientific">Fagus sylvatica</name>
    <name type="common">Beechnut</name>
    <dbReference type="NCBI Taxonomy" id="28930"/>
    <lineage>
        <taxon>Eukaryota</taxon>
        <taxon>Viridiplantae</taxon>
        <taxon>Streptophyta</taxon>
        <taxon>Embryophyta</taxon>
        <taxon>Tracheophyta</taxon>
        <taxon>Spermatophyta</taxon>
        <taxon>Magnoliopsida</taxon>
        <taxon>eudicotyledons</taxon>
        <taxon>Gunneridae</taxon>
        <taxon>Pentapetalae</taxon>
        <taxon>rosids</taxon>
        <taxon>fabids</taxon>
        <taxon>Fagales</taxon>
        <taxon>Fagaceae</taxon>
        <taxon>Fagus</taxon>
    </lineage>
</organism>
<protein>
    <submittedName>
        <fullName evidence="1">Uncharacterized protein</fullName>
    </submittedName>
</protein>
<reference evidence="1" key="1">
    <citation type="submission" date="2018-02" db="EMBL/GenBank/DDBJ databases">
        <authorList>
            <person name="Cohen D.B."/>
            <person name="Kent A.D."/>
        </authorList>
    </citation>
    <scope>NUCLEOTIDE SEQUENCE</scope>
</reference>
<evidence type="ECO:0000313" key="1">
    <source>
        <dbReference type="EMBL" id="SPD00056.1"/>
    </source>
</evidence>
<proteinExistence type="predicted"/>
<gene>
    <name evidence="1" type="ORF">FSB_LOCUS27938</name>
</gene>